<keyword evidence="2" id="KW-1185">Reference proteome</keyword>
<keyword evidence="1" id="KW-0418">Kinase</keyword>
<keyword evidence="1" id="KW-0808">Transferase</keyword>
<evidence type="ECO:0000313" key="1">
    <source>
        <dbReference type="EMBL" id="MEC3939551.1"/>
    </source>
</evidence>
<sequence>HNAPFKWTYDSQALKNCHYTENVAASVLHHLSALPPATRVLLGKLASLGSAGELAVTGKIINASVKDIETTLLPAVTARLVSLNASGYAFLHDSMHEAALSLLDDEEKDGFHYAALHYYMRESSLDISNALLFRAAHHLLSVKNPSLLTPNARELCQLMVNAARRAKMTGDYVSALRYLNVTRLINSSAGNEESVEFLLEEAECEFLNGNLPAALALCHTIQSLPGEITDKAETACLIAEIHMRQSDSPLALETALAWLAVFGIHLNRNPSQQECDEARIVLKEDVGKNPYTRFRSLPVVTCKDTAAIMNLLASASTFAAFTNPRLHFMLLCKLLHLSMARGLSGASTLALSWYGVVCGDQYDEYSRGFASTLLARELVYKHDFVSFKARTLLPLDQVSVWTMPLTYAIERAKAAFDTGVETGDRTSACLALRHIIMNYLARGDHLEGVSTSIARGIQFVRKVQYRDVEVILSMQPDFVLFLRKTRGTTFSGDHFLPPVLEVVKPENAVEPMYLMQFWSRLYKGMAHFFANEYGAANRWFRDAGFYTRLIPGHVHMLDFHLYSALSLTV</sequence>
<dbReference type="PANTHER" id="PTHR43642:SF1">
    <property type="entry name" value="HYBRID SIGNAL TRANSDUCTION HISTIDINE KINASE G"/>
    <property type="match status" value="1"/>
</dbReference>
<name>A0ABU6ID73_9ENTR</name>
<reference evidence="1 2" key="1">
    <citation type="submission" date="2024-01" db="EMBL/GenBank/DDBJ databases">
        <title>Comparative Genomics of Leclercia adecarboxylata Strains Isolated from Several Sources.</title>
        <authorList>
            <person name="Yescas-Zazueta V."/>
            <person name="Balbuena-Alonso M.G."/>
            <person name="Valencia D."/>
            <person name="Mendez-Pfeiffer P.A."/>
            <person name="Ballesteros-Monrreal M.G."/>
            <person name="Rocha-Gracia R.D.C."/>
            <person name="Barrios-Villa E."/>
        </authorList>
    </citation>
    <scope>NUCLEOTIDE SEQUENCE [LARGE SCALE GENOMIC DNA]</scope>
    <source>
        <strain evidence="1 2">33MEM</strain>
    </source>
</reference>
<organism evidence="1 2">
    <name type="scientific">Leclercia adecarboxylata</name>
    <dbReference type="NCBI Taxonomy" id="83655"/>
    <lineage>
        <taxon>Bacteria</taxon>
        <taxon>Pseudomonadati</taxon>
        <taxon>Pseudomonadota</taxon>
        <taxon>Gammaproteobacteria</taxon>
        <taxon>Enterobacterales</taxon>
        <taxon>Enterobacteriaceae</taxon>
        <taxon>Leclercia</taxon>
    </lineage>
</organism>
<dbReference type="GO" id="GO:0016301">
    <property type="term" value="F:kinase activity"/>
    <property type="evidence" value="ECO:0007669"/>
    <property type="project" value="UniProtKB-KW"/>
</dbReference>
<feature type="non-terminal residue" evidence="1">
    <location>
        <position position="569"/>
    </location>
</feature>
<protein>
    <submittedName>
        <fullName evidence="1">Histidine kinase</fullName>
    </submittedName>
</protein>
<comment type="caution">
    <text evidence="1">The sequence shown here is derived from an EMBL/GenBank/DDBJ whole genome shotgun (WGS) entry which is preliminary data.</text>
</comment>
<gene>
    <name evidence="1" type="ORF">VOF76_25975</name>
</gene>
<feature type="non-terminal residue" evidence="1">
    <location>
        <position position="1"/>
    </location>
</feature>
<dbReference type="Proteomes" id="UP001357437">
    <property type="component" value="Unassembled WGS sequence"/>
</dbReference>
<dbReference type="PANTHER" id="PTHR43642">
    <property type="entry name" value="HYBRID SIGNAL TRANSDUCTION HISTIDINE KINASE G"/>
    <property type="match status" value="1"/>
</dbReference>
<proteinExistence type="predicted"/>
<accession>A0ABU6ID73</accession>
<dbReference type="EMBL" id="JAYMCU010000217">
    <property type="protein sequence ID" value="MEC3939551.1"/>
    <property type="molecule type" value="Genomic_DNA"/>
</dbReference>
<evidence type="ECO:0000313" key="2">
    <source>
        <dbReference type="Proteomes" id="UP001357437"/>
    </source>
</evidence>
<dbReference type="InterPro" id="IPR053159">
    <property type="entry name" value="Hybrid_Histidine_Kinase"/>
</dbReference>